<dbReference type="GO" id="GO:0007214">
    <property type="term" value="P:gamma-aminobutyric acid signaling pathway"/>
    <property type="evidence" value="ECO:0007669"/>
    <property type="project" value="TreeGrafter"/>
</dbReference>
<evidence type="ECO:0000313" key="14">
    <source>
        <dbReference type="Proteomes" id="UP000318582"/>
    </source>
</evidence>
<accession>A0A507DXY2</accession>
<dbReference type="GO" id="GO:0004965">
    <property type="term" value="F:G protein-coupled GABA receptor activity"/>
    <property type="evidence" value="ECO:0007669"/>
    <property type="project" value="InterPro"/>
</dbReference>
<evidence type="ECO:0000256" key="8">
    <source>
        <dbReference type="ARBA" id="ARBA00023224"/>
    </source>
</evidence>
<evidence type="ECO:0000256" key="2">
    <source>
        <dbReference type="ARBA" id="ARBA00022692"/>
    </source>
</evidence>
<dbReference type="SUPFAM" id="SSF53822">
    <property type="entry name" value="Periplasmic binding protein-like I"/>
    <property type="match status" value="1"/>
</dbReference>
<organism evidence="13 14">
    <name type="scientific">Powellomyces hirtus</name>
    <dbReference type="NCBI Taxonomy" id="109895"/>
    <lineage>
        <taxon>Eukaryota</taxon>
        <taxon>Fungi</taxon>
        <taxon>Fungi incertae sedis</taxon>
        <taxon>Chytridiomycota</taxon>
        <taxon>Chytridiomycota incertae sedis</taxon>
        <taxon>Chytridiomycetes</taxon>
        <taxon>Spizellomycetales</taxon>
        <taxon>Powellomycetaceae</taxon>
        <taxon>Powellomyces</taxon>
    </lineage>
</organism>
<dbReference type="Pfam" id="PF00003">
    <property type="entry name" value="7tm_3"/>
    <property type="match status" value="1"/>
</dbReference>
<dbReference type="PANTHER" id="PTHR10519:SF20">
    <property type="entry name" value="G-PROTEIN COUPLED RECEPTOR 156-RELATED"/>
    <property type="match status" value="1"/>
</dbReference>
<evidence type="ECO:0000256" key="9">
    <source>
        <dbReference type="SAM" id="Phobius"/>
    </source>
</evidence>
<feature type="transmembrane region" description="Helical" evidence="9">
    <location>
        <begin position="657"/>
        <end position="679"/>
    </location>
</feature>
<keyword evidence="8" id="KW-0807">Transducer</keyword>
<dbReference type="PRINTS" id="PR01176">
    <property type="entry name" value="GABABRECEPTR"/>
</dbReference>
<name>A0A507DXY2_9FUNG</name>
<dbReference type="InterPro" id="IPR002455">
    <property type="entry name" value="GPCR3_GABA-B"/>
</dbReference>
<keyword evidence="10" id="KW-0732">Signal</keyword>
<evidence type="ECO:0000259" key="11">
    <source>
        <dbReference type="PROSITE" id="PS50003"/>
    </source>
</evidence>
<dbReference type="PROSITE" id="PS50003">
    <property type="entry name" value="PH_DOMAIN"/>
    <property type="match status" value="1"/>
</dbReference>
<dbReference type="EMBL" id="QEAQ01000081">
    <property type="protein sequence ID" value="TPX56222.1"/>
    <property type="molecule type" value="Genomic_DNA"/>
</dbReference>
<feature type="transmembrane region" description="Helical" evidence="9">
    <location>
        <begin position="522"/>
        <end position="546"/>
    </location>
</feature>
<feature type="transmembrane region" description="Helical" evidence="9">
    <location>
        <begin position="451"/>
        <end position="478"/>
    </location>
</feature>
<dbReference type="AlphaFoldDB" id="A0A507DXY2"/>
<feature type="domain" description="G-protein coupled receptors family 3 profile" evidence="12">
    <location>
        <begin position="455"/>
        <end position="681"/>
    </location>
</feature>
<dbReference type="InterPro" id="IPR001828">
    <property type="entry name" value="ANF_lig-bd_rcpt"/>
</dbReference>
<dbReference type="GO" id="GO:0038039">
    <property type="term" value="C:G protein-coupled receptor heterodimeric complex"/>
    <property type="evidence" value="ECO:0007669"/>
    <property type="project" value="TreeGrafter"/>
</dbReference>
<dbReference type="PROSITE" id="PS50259">
    <property type="entry name" value="G_PROTEIN_RECEP_F3_4"/>
    <property type="match status" value="1"/>
</dbReference>
<dbReference type="PANTHER" id="PTHR10519">
    <property type="entry name" value="GABA-B RECEPTOR"/>
    <property type="match status" value="1"/>
</dbReference>
<keyword evidence="4" id="KW-0297">G-protein coupled receptor</keyword>
<feature type="signal peptide" evidence="10">
    <location>
        <begin position="1"/>
        <end position="19"/>
    </location>
</feature>
<evidence type="ECO:0000256" key="4">
    <source>
        <dbReference type="ARBA" id="ARBA00023040"/>
    </source>
</evidence>
<feature type="transmembrane region" description="Helical" evidence="9">
    <location>
        <begin position="625"/>
        <end position="645"/>
    </location>
</feature>
<dbReference type="Gene3D" id="3.40.50.2300">
    <property type="match status" value="2"/>
</dbReference>
<evidence type="ECO:0008006" key="15">
    <source>
        <dbReference type="Google" id="ProtNLM"/>
    </source>
</evidence>
<evidence type="ECO:0000256" key="1">
    <source>
        <dbReference type="ARBA" id="ARBA00004141"/>
    </source>
</evidence>
<evidence type="ECO:0000256" key="6">
    <source>
        <dbReference type="ARBA" id="ARBA00023170"/>
    </source>
</evidence>
<dbReference type="CDD" id="cd06268">
    <property type="entry name" value="PBP1_ABC_transporter_LIVBP-like"/>
    <property type="match status" value="1"/>
</dbReference>
<feature type="domain" description="PH" evidence="11">
    <location>
        <begin position="746"/>
        <end position="849"/>
    </location>
</feature>
<dbReference type="InterPro" id="IPR028082">
    <property type="entry name" value="Peripla_BP_I"/>
</dbReference>
<evidence type="ECO:0000259" key="12">
    <source>
        <dbReference type="PROSITE" id="PS50259"/>
    </source>
</evidence>
<feature type="transmembrane region" description="Helical" evidence="9">
    <location>
        <begin position="490"/>
        <end position="510"/>
    </location>
</feature>
<comment type="caution">
    <text evidence="13">The sequence shown here is derived from an EMBL/GenBank/DDBJ whole genome shotgun (WGS) entry which is preliminary data.</text>
</comment>
<comment type="subcellular location">
    <subcellularLocation>
        <location evidence="1">Membrane</location>
        <topology evidence="1">Multi-pass membrane protein</topology>
    </subcellularLocation>
</comment>
<keyword evidence="7" id="KW-0325">Glycoprotein</keyword>
<sequence>MQIRKVLLYLLVFTVTCNAQLKIGVSLTLRGDDRDWSLTVVDAMKLRLNQLLVPSTGVHPALQAPGAVTLLVDDSSSSTNGTANVASAIKSAIHFGSKNPVNALIGVGYSDPTEAYASAAAAYSLTVCDGGATSPELSQREKYPNFIRAIPNDNKAALAIVGLVANSGWRKIAITSSTDSYGIGLLAAAQEYINDFGISVLTTQTFVPETTDFAPLINNIVQSEATIIVHLGFSNDLQKLLMEANRSGMFSAGGYQWITGDDAQYKDMSLLTPEERDLFSGVWMVYPQEGVGPAWANFSDAFVNRYINVPTRSPWYKGDETAPIAYSGFYATCIESYVWAYDSALKAGVSMASLVANNHSFAVPADFSFPDRIGVTGNLSIDTSGDRIATYGIYYYNVSRGPAGEYEKFASYSCGTRQFELQSTPLYFAGQTTKPIYDTLQVVREYRVVKWLSALGVITVFLTLISLGALILLMYVVYQHRQHSLFKAASPPFLLTNLVGLAFAVLYPLNLLGEATTASCVISLWLITCGFGLGLGSLLVKIYRLFCIFRRQGSKHAKRVALGTRTLSRILTCVVGIYAILALVWTAYDSPHPVWHLQSRVNLDKEIYEYECISDSQALQTTMQALIFGYTLILIFLNGFFAYVTRKLPARFRESIPLLRVLYATSAIMVSVLSMLWFVPLQQNATHVIQCFGAYGLAASTTLIVHRKRCHQLWHLVHPKSSTKVDLPEIGRSTSLLGHMTHAAWPATKSGRVYVVDKAGFVSFWTERTLIFHEDKSFALVTGDMVDGLMGCRYLPLNQYTLNAVSNIEEETFMLKFTQVDDDVKQLMLRVDSQAELESWTTAMSRSCPPRRNNLRVRQISHEAQPADLVSISAVSDRSLGGSPGSQKSFPP</sequence>
<keyword evidence="14" id="KW-1185">Reference proteome</keyword>
<evidence type="ECO:0000256" key="7">
    <source>
        <dbReference type="ARBA" id="ARBA00023180"/>
    </source>
</evidence>
<evidence type="ECO:0000256" key="10">
    <source>
        <dbReference type="SAM" id="SignalP"/>
    </source>
</evidence>
<keyword evidence="2 9" id="KW-0812">Transmembrane</keyword>
<evidence type="ECO:0000256" key="3">
    <source>
        <dbReference type="ARBA" id="ARBA00022989"/>
    </source>
</evidence>
<dbReference type="Proteomes" id="UP000318582">
    <property type="component" value="Unassembled WGS sequence"/>
</dbReference>
<dbReference type="Pfam" id="PF01094">
    <property type="entry name" value="ANF_receptor"/>
    <property type="match status" value="1"/>
</dbReference>
<feature type="chain" id="PRO_5021392432" description="G-protein coupled receptors family 3 profile domain-containing protein" evidence="10">
    <location>
        <begin position="20"/>
        <end position="892"/>
    </location>
</feature>
<keyword evidence="6" id="KW-0675">Receptor</keyword>
<evidence type="ECO:0000256" key="5">
    <source>
        <dbReference type="ARBA" id="ARBA00023136"/>
    </source>
</evidence>
<feature type="transmembrane region" description="Helical" evidence="9">
    <location>
        <begin position="567"/>
        <end position="588"/>
    </location>
</feature>
<dbReference type="InterPro" id="IPR017978">
    <property type="entry name" value="GPCR_3_C"/>
</dbReference>
<protein>
    <recommendedName>
        <fullName evidence="15">G-protein coupled receptors family 3 profile domain-containing protein</fullName>
    </recommendedName>
</protein>
<reference evidence="13 14" key="1">
    <citation type="journal article" date="2019" name="Sci. Rep.">
        <title>Comparative genomics of chytrid fungi reveal insights into the obligate biotrophic and pathogenic lifestyle of Synchytrium endobioticum.</title>
        <authorList>
            <person name="van de Vossenberg B.T.L.H."/>
            <person name="Warris S."/>
            <person name="Nguyen H.D.T."/>
            <person name="van Gent-Pelzer M.P.E."/>
            <person name="Joly D.L."/>
            <person name="van de Geest H.C."/>
            <person name="Bonants P.J.M."/>
            <person name="Smith D.S."/>
            <person name="Levesque C.A."/>
            <person name="van der Lee T.A.J."/>
        </authorList>
    </citation>
    <scope>NUCLEOTIDE SEQUENCE [LARGE SCALE GENOMIC DNA]</scope>
    <source>
        <strain evidence="13 14">CBS 809.83</strain>
    </source>
</reference>
<dbReference type="STRING" id="109895.A0A507DXY2"/>
<keyword evidence="5 9" id="KW-0472">Membrane</keyword>
<gene>
    <name evidence="13" type="ORF">PhCBS80983_g04707</name>
</gene>
<dbReference type="InterPro" id="IPR001849">
    <property type="entry name" value="PH_domain"/>
</dbReference>
<keyword evidence="3 9" id="KW-1133">Transmembrane helix</keyword>
<evidence type="ECO:0000313" key="13">
    <source>
        <dbReference type="EMBL" id="TPX56222.1"/>
    </source>
</evidence>
<proteinExistence type="predicted"/>